<dbReference type="Proteomes" id="UP000593702">
    <property type="component" value="Segment"/>
</dbReference>
<protein>
    <submittedName>
        <fullName evidence="1">Uncharacterized protein</fullName>
    </submittedName>
</protein>
<evidence type="ECO:0000313" key="1">
    <source>
        <dbReference type="EMBL" id="AKS26403.1"/>
    </source>
</evidence>
<accession>A0A7R5WJB8</accession>
<gene>
    <name evidence="1" type="ORF">DLEV_112</name>
</gene>
<sequence length="518" mass="60827">MSIIQLSPKILSILPPNNYSDFHKKLLTENTTRQLVLFQSYYFKVLKNIIHREIENHNQIVNFKNILAEYNTLVRYYSDVTLNALVSKITLQDIKNKNIVEKITDEKNQVINFSQIGNIQPSITSDQVCAVFDSQFIGLMKLKRLKLKNKFGFYFLTTDNKLVNYYGNLCKKSFVFSKNFDFLLNFILEPLLAKNPEFDIISLVIGLTFKNITNKNDFLDNIYFNAVHDLGDVNFTIYNVIYQNSTANSQKKTTFALPEFKTQLETFELNITLPKLQKCSEKITYVAFSETGHVHIHYPNLRQYTYNKQSLTQKFPNKTDLFVIKLRSGKNKIQSKLSLKRIIYSDILNDRSIYISGTQLLYPFLIHTEILEHPILLEVKSLNSEISIYNLEMFTQNDLLLQELTQIMPHNLDWMALQKSETCFDEKDLLSIFKKKYNALSQINPLKAQTFKKMISRFTIEELLSFKGQSFFKEYYEIIKHAEFIWNGEQLLIKQKISDKYHIVNIVYNIKLFLLKNC</sequence>
<dbReference type="EMBL" id="KR095315">
    <property type="protein sequence ID" value="AKS26403.1"/>
    <property type="molecule type" value="Genomic_DNA"/>
</dbReference>
<organism evidence="1 2">
    <name type="scientific">Diachasmimorpha longicaudata entomopoxvirus</name>
    <dbReference type="NCBI Taxonomy" id="109981"/>
    <lineage>
        <taxon>Viruses</taxon>
        <taxon>Varidnaviria</taxon>
        <taxon>Bamfordvirae</taxon>
        <taxon>Nucleocytoviricota</taxon>
        <taxon>Pokkesviricetes</taxon>
        <taxon>Chitovirales</taxon>
        <taxon>Poxviridae</taxon>
        <taxon>Entomopoxvirinae</taxon>
        <taxon>Epsilonentomopoxvirus</taxon>
        <taxon>Epsilonentomopoxvirus dlongicaudata</taxon>
        <taxon>Diachasmimorpha entomopoxvirus</taxon>
    </lineage>
</organism>
<proteinExistence type="predicted"/>
<reference evidence="1 2" key="1">
    <citation type="submission" date="2015-04" db="EMBL/GenBank/DDBJ databases">
        <title>Diachasmimorpha longicaudata entomopoxvirus genome.</title>
        <authorList>
            <person name="Coffman K.A."/>
            <person name="Burke G.R."/>
        </authorList>
    </citation>
    <scope>NUCLEOTIDE SEQUENCE [LARGE SCALE GENOMIC DNA]</scope>
</reference>
<name>A0A7R5WJB8_9POXV</name>
<evidence type="ECO:0000313" key="2">
    <source>
        <dbReference type="Proteomes" id="UP000593702"/>
    </source>
</evidence>
<keyword evidence="2" id="KW-1185">Reference proteome</keyword>